<dbReference type="InterPro" id="IPR036726">
    <property type="entry name" value="GTP1_OBG_dom_sf"/>
</dbReference>
<feature type="binding site" evidence="9">
    <location>
        <position position="194"/>
    </location>
    <ligand>
        <name>Mg(2+)</name>
        <dbReference type="ChEBI" id="CHEBI:18420"/>
    </ligand>
</feature>
<dbReference type="PROSITE" id="PS51883">
    <property type="entry name" value="OBG"/>
    <property type="match status" value="1"/>
</dbReference>
<dbReference type="PROSITE" id="PS51710">
    <property type="entry name" value="G_OBG"/>
    <property type="match status" value="1"/>
</dbReference>
<dbReference type="GO" id="GO:0003924">
    <property type="term" value="F:GTPase activity"/>
    <property type="evidence" value="ECO:0007669"/>
    <property type="project" value="UniProtKB-UniRule"/>
</dbReference>
<dbReference type="Pfam" id="PF09269">
    <property type="entry name" value="DUF1967"/>
    <property type="match status" value="1"/>
</dbReference>
<gene>
    <name evidence="9" type="primary">obg</name>
    <name evidence="14" type="ORF">HMPREF9698_00286</name>
</gene>
<dbReference type="NCBIfam" id="TIGR02729">
    <property type="entry name" value="Obg_CgtA"/>
    <property type="match status" value="1"/>
</dbReference>
<comment type="cofactor">
    <cofactor evidence="1 9">
        <name>Mg(2+)</name>
        <dbReference type="ChEBI" id="CHEBI:18420"/>
    </cofactor>
</comment>
<evidence type="ECO:0000259" key="12">
    <source>
        <dbReference type="PROSITE" id="PS51881"/>
    </source>
</evidence>
<dbReference type="AlphaFoldDB" id="K9EAI5"/>
<dbReference type="Pfam" id="PF01926">
    <property type="entry name" value="MMR_HSR1"/>
    <property type="match status" value="1"/>
</dbReference>
<dbReference type="GO" id="GO:0005525">
    <property type="term" value="F:GTP binding"/>
    <property type="evidence" value="ECO:0007669"/>
    <property type="project" value="UniProtKB-UniRule"/>
</dbReference>
<keyword evidence="6 9" id="KW-0378">Hydrolase</keyword>
<dbReference type="Gene3D" id="2.70.210.12">
    <property type="entry name" value="GTP1/OBG domain"/>
    <property type="match status" value="1"/>
</dbReference>
<evidence type="ECO:0000256" key="7">
    <source>
        <dbReference type="ARBA" id="ARBA00022842"/>
    </source>
</evidence>
<dbReference type="eggNOG" id="COG0536">
    <property type="taxonomic scope" value="Bacteria"/>
</dbReference>
<dbReference type="NCBIfam" id="NF008954">
    <property type="entry name" value="PRK12296.1"/>
    <property type="match status" value="1"/>
</dbReference>
<feature type="domain" description="OCT" evidence="12">
    <location>
        <begin position="357"/>
        <end position="435"/>
    </location>
</feature>
<dbReference type="InterPro" id="IPR031167">
    <property type="entry name" value="G_OBG"/>
</dbReference>
<keyword evidence="4 9" id="KW-0479">Metal-binding</keyword>
<evidence type="ECO:0000313" key="14">
    <source>
        <dbReference type="EMBL" id="EKU94254.1"/>
    </source>
</evidence>
<dbReference type="OrthoDB" id="9807318at2"/>
<accession>K9EAI5</accession>
<dbReference type="GO" id="GO:0005737">
    <property type="term" value="C:cytoplasm"/>
    <property type="evidence" value="ECO:0007669"/>
    <property type="project" value="UniProtKB-SubCell"/>
</dbReference>
<dbReference type="InterPro" id="IPR015349">
    <property type="entry name" value="OCT_dom"/>
</dbReference>
<dbReference type="InterPro" id="IPR006074">
    <property type="entry name" value="GTP1-OBG_CS"/>
</dbReference>
<dbReference type="SUPFAM" id="SSF82051">
    <property type="entry name" value="Obg GTP-binding protein N-terminal domain"/>
    <property type="match status" value="1"/>
</dbReference>
<reference evidence="14 15" key="1">
    <citation type="submission" date="2012-09" db="EMBL/GenBank/DDBJ databases">
        <title>The Genome Sequence of Alloiococcus otitis ATCC 51267.</title>
        <authorList>
            <consortium name="The Broad Institute Genome Sequencing Platform"/>
            <person name="Earl A."/>
            <person name="Ward D."/>
            <person name="Feldgarden M."/>
            <person name="Gevers D."/>
            <person name="Huys G."/>
            <person name="Walker B."/>
            <person name="Young S.K."/>
            <person name="Zeng Q."/>
            <person name="Gargeya S."/>
            <person name="Fitzgerald M."/>
            <person name="Haas B."/>
            <person name="Abouelleil A."/>
            <person name="Alvarado L."/>
            <person name="Arachchi H.M."/>
            <person name="Berlin A.M."/>
            <person name="Chapman S.B."/>
            <person name="Goldberg J."/>
            <person name="Griggs A."/>
            <person name="Gujja S."/>
            <person name="Hansen M."/>
            <person name="Howarth C."/>
            <person name="Imamovic A."/>
            <person name="Larimer J."/>
            <person name="McCowen C."/>
            <person name="Montmayeur A."/>
            <person name="Murphy C."/>
            <person name="Neiman D."/>
            <person name="Pearson M."/>
            <person name="Priest M."/>
            <person name="Roberts A."/>
            <person name="Saif S."/>
            <person name="Shea T."/>
            <person name="Sisk P."/>
            <person name="Sykes S."/>
            <person name="Wortman J."/>
            <person name="Nusbaum C."/>
            <person name="Birren B."/>
        </authorList>
    </citation>
    <scope>NUCLEOTIDE SEQUENCE [LARGE SCALE GENOMIC DNA]</scope>
    <source>
        <strain evidence="14 15">ATCC 51267</strain>
    </source>
</reference>
<dbReference type="FunFam" id="2.70.210.12:FF:000001">
    <property type="entry name" value="GTPase Obg"/>
    <property type="match status" value="1"/>
</dbReference>
<evidence type="ECO:0000256" key="9">
    <source>
        <dbReference type="HAMAP-Rule" id="MF_01454"/>
    </source>
</evidence>
<feature type="binding site" evidence="9">
    <location>
        <begin position="192"/>
        <end position="196"/>
    </location>
    <ligand>
        <name>GTP</name>
        <dbReference type="ChEBI" id="CHEBI:37565"/>
    </ligand>
</feature>
<dbReference type="SUPFAM" id="SSF102741">
    <property type="entry name" value="Obg GTP-binding protein C-terminal domain"/>
    <property type="match status" value="1"/>
</dbReference>
<dbReference type="InterPro" id="IPR006169">
    <property type="entry name" value="GTP1_OBG_dom"/>
</dbReference>
<dbReference type="EMBL" id="AGXA01000004">
    <property type="protein sequence ID" value="EKU94254.1"/>
    <property type="molecule type" value="Genomic_DNA"/>
</dbReference>
<dbReference type="RefSeq" id="WP_003776605.1">
    <property type="nucleotide sequence ID" value="NZ_JH992957.1"/>
</dbReference>
<evidence type="ECO:0000256" key="8">
    <source>
        <dbReference type="ARBA" id="ARBA00023134"/>
    </source>
</evidence>
<dbReference type="HAMAP" id="MF_01454">
    <property type="entry name" value="GTPase_Obg"/>
    <property type="match status" value="1"/>
</dbReference>
<evidence type="ECO:0000256" key="2">
    <source>
        <dbReference type="ARBA" id="ARBA00007699"/>
    </source>
</evidence>
<dbReference type="PIRSF" id="PIRSF002401">
    <property type="entry name" value="GTP_bd_Obg/CgtA"/>
    <property type="match status" value="1"/>
</dbReference>
<evidence type="ECO:0000313" key="15">
    <source>
        <dbReference type="Proteomes" id="UP000009875"/>
    </source>
</evidence>
<evidence type="ECO:0000259" key="13">
    <source>
        <dbReference type="PROSITE" id="PS51883"/>
    </source>
</evidence>
<dbReference type="Pfam" id="PF01018">
    <property type="entry name" value="GTP1_OBG"/>
    <property type="match status" value="1"/>
</dbReference>
<feature type="binding site" evidence="9">
    <location>
        <begin position="284"/>
        <end position="287"/>
    </location>
    <ligand>
        <name>GTP</name>
        <dbReference type="ChEBI" id="CHEBI:37565"/>
    </ligand>
</feature>
<comment type="subcellular location">
    <subcellularLocation>
        <location evidence="9">Cytoplasm</location>
    </subcellularLocation>
</comment>
<dbReference type="STRING" id="883081.HMPREF9698_00286"/>
<organism evidence="14 15">
    <name type="scientific">Alloiococcus otitis ATCC 51267</name>
    <dbReference type="NCBI Taxonomy" id="883081"/>
    <lineage>
        <taxon>Bacteria</taxon>
        <taxon>Bacillati</taxon>
        <taxon>Bacillota</taxon>
        <taxon>Bacilli</taxon>
        <taxon>Lactobacillales</taxon>
        <taxon>Carnobacteriaceae</taxon>
        <taxon>Alloiococcus</taxon>
    </lineage>
</organism>
<feature type="binding site" evidence="9">
    <location>
        <begin position="315"/>
        <end position="317"/>
    </location>
    <ligand>
        <name>GTP</name>
        <dbReference type="ChEBI" id="CHEBI:37565"/>
    </ligand>
</feature>
<feature type="domain" description="OBG-type G" evidence="11">
    <location>
        <begin position="161"/>
        <end position="334"/>
    </location>
</feature>
<dbReference type="HOGENOM" id="CLU_011747_2_1_9"/>
<dbReference type="InterPro" id="IPR006073">
    <property type="entry name" value="GTP-bd"/>
</dbReference>
<dbReference type="NCBIfam" id="NF008956">
    <property type="entry name" value="PRK12299.1"/>
    <property type="match status" value="1"/>
</dbReference>
<proteinExistence type="inferred from homology"/>
<dbReference type="NCBIfam" id="TIGR03595">
    <property type="entry name" value="Obg_CgtA_exten"/>
    <property type="match status" value="1"/>
</dbReference>
<feature type="binding site" evidence="9">
    <location>
        <position position="174"/>
    </location>
    <ligand>
        <name>Mg(2+)</name>
        <dbReference type="ChEBI" id="CHEBI:18420"/>
    </ligand>
</feature>
<dbReference type="Gene3D" id="3.30.300.350">
    <property type="entry name" value="GTP-binding protein OBG, C-terminal domain"/>
    <property type="match status" value="1"/>
</dbReference>
<dbReference type="SUPFAM" id="SSF52540">
    <property type="entry name" value="P-loop containing nucleoside triphosphate hydrolases"/>
    <property type="match status" value="1"/>
</dbReference>
<sequence length="435" mass="47314">MSMFVDYTKVNLRAGKGGDGMVAFRREKYEPNGGPAGGDGGSGGNIIFKVDEGLRTLVDFRYNPHFKADSGQNGMPKGMNGKKAEDLIISVPPGTIIRDAQSKAVLADLQGEGQEVLAAQGGRGGRGNKRFATHKNPAPSIAENGEPGQERDVELELKVMADVGLVGYPSVGKSTLLSVVSGAKPKIGAYHFTTLAPNLGVVNAVDGKEFVLADIPGLIEGASEGVGLGIDFLKHIERTRLLLHVLDMSGMEGRQPIDDFDQINQELKDYNEKLLDRKQVIVANKMDLPQSADNLAEFKAELASRGLDYEIFEVSAATQAGIQDLVVRLADLVDQLDKVPSLDQEEAGADEQRVVYKFQADQESFDLDRDPEGVWLVSGPKVERLYAMTNFDHEEAIMRFSRQLRGMGVDQALRDKGAQSGDPVQVEDFVFEFMD</sequence>
<feature type="region of interest" description="Disordered" evidence="10">
    <location>
        <begin position="119"/>
        <end position="148"/>
    </location>
</feature>
<evidence type="ECO:0000259" key="11">
    <source>
        <dbReference type="PROSITE" id="PS51710"/>
    </source>
</evidence>
<dbReference type="PROSITE" id="PS51881">
    <property type="entry name" value="OCT"/>
    <property type="match status" value="1"/>
</dbReference>
<feature type="binding site" evidence="9">
    <location>
        <begin position="167"/>
        <end position="174"/>
    </location>
    <ligand>
        <name>GTP</name>
        <dbReference type="ChEBI" id="CHEBI:37565"/>
    </ligand>
</feature>
<comment type="similarity">
    <text evidence="2 9">Belongs to the TRAFAC class OBG-HflX-like GTPase superfamily. OBG GTPase family.</text>
</comment>
<keyword evidence="7 9" id="KW-0460">Magnesium</keyword>
<keyword evidence="8 9" id="KW-0342">GTP-binding</keyword>
<dbReference type="PRINTS" id="PR00326">
    <property type="entry name" value="GTP1OBG"/>
</dbReference>
<evidence type="ECO:0000256" key="10">
    <source>
        <dbReference type="SAM" id="MobiDB-lite"/>
    </source>
</evidence>
<evidence type="ECO:0000256" key="5">
    <source>
        <dbReference type="ARBA" id="ARBA00022741"/>
    </source>
</evidence>
<dbReference type="EC" id="3.6.5.-" evidence="9"/>
<keyword evidence="3 9" id="KW-0963">Cytoplasm</keyword>
<keyword evidence="5 9" id="KW-0547">Nucleotide-binding</keyword>
<dbReference type="InterPro" id="IPR036346">
    <property type="entry name" value="GTP-bd_prot_GTP1/OBG_C_sf"/>
</dbReference>
<dbReference type="InterPro" id="IPR027417">
    <property type="entry name" value="P-loop_NTPase"/>
</dbReference>
<dbReference type="Gene3D" id="3.40.50.300">
    <property type="entry name" value="P-loop containing nucleotide triphosphate hydrolases"/>
    <property type="match status" value="1"/>
</dbReference>
<dbReference type="InterPro" id="IPR014100">
    <property type="entry name" value="GTP-bd_Obg/CgtA"/>
</dbReference>
<comment type="function">
    <text evidence="9">An essential GTPase which binds GTP, GDP and possibly (p)ppGpp with moderate affinity, with high nucleotide exchange rates and a fairly low GTP hydrolysis rate. Plays a role in control of the cell cycle, stress response, ribosome biogenesis and in those bacteria that undergo differentiation, in morphogenesis control.</text>
</comment>
<evidence type="ECO:0000256" key="6">
    <source>
        <dbReference type="ARBA" id="ARBA00022801"/>
    </source>
</evidence>
<evidence type="ECO:0000256" key="4">
    <source>
        <dbReference type="ARBA" id="ARBA00022723"/>
    </source>
</evidence>
<feature type="binding site" evidence="9">
    <location>
        <begin position="214"/>
        <end position="217"/>
    </location>
    <ligand>
        <name>GTP</name>
        <dbReference type="ChEBI" id="CHEBI:37565"/>
    </ligand>
</feature>
<name>K9EAI5_9LACT</name>
<feature type="domain" description="Obg" evidence="13">
    <location>
        <begin position="2"/>
        <end position="160"/>
    </location>
</feature>
<protein>
    <recommendedName>
        <fullName evidence="9">GTPase Obg</fullName>
        <ecNumber evidence="9">3.6.5.-</ecNumber>
    </recommendedName>
    <alternativeName>
        <fullName evidence="9">GTP-binding protein Obg</fullName>
    </alternativeName>
</protein>
<keyword evidence="15" id="KW-1185">Reference proteome</keyword>
<dbReference type="PATRIC" id="fig|883081.3.peg.288"/>
<evidence type="ECO:0000256" key="1">
    <source>
        <dbReference type="ARBA" id="ARBA00001946"/>
    </source>
</evidence>
<comment type="caution">
    <text evidence="14">The sequence shown here is derived from an EMBL/GenBank/DDBJ whole genome shotgun (WGS) entry which is preliminary data.</text>
</comment>
<dbReference type="InterPro" id="IPR045086">
    <property type="entry name" value="OBG_GTPase"/>
</dbReference>
<comment type="subunit">
    <text evidence="9">Monomer.</text>
</comment>
<dbReference type="GO" id="GO:0000287">
    <property type="term" value="F:magnesium ion binding"/>
    <property type="evidence" value="ECO:0007669"/>
    <property type="project" value="InterPro"/>
</dbReference>
<evidence type="ECO:0000256" key="3">
    <source>
        <dbReference type="ARBA" id="ARBA00022490"/>
    </source>
</evidence>
<dbReference type="Proteomes" id="UP000009875">
    <property type="component" value="Unassembled WGS sequence"/>
</dbReference>
<dbReference type="CDD" id="cd01898">
    <property type="entry name" value="Obg"/>
    <property type="match status" value="1"/>
</dbReference>
<dbReference type="PROSITE" id="PS00905">
    <property type="entry name" value="GTP1_OBG"/>
    <property type="match status" value="1"/>
</dbReference>
<dbReference type="NCBIfam" id="NF008955">
    <property type="entry name" value="PRK12297.1"/>
    <property type="match status" value="1"/>
</dbReference>
<dbReference type="PANTHER" id="PTHR11702:SF31">
    <property type="entry name" value="MITOCHONDRIAL RIBOSOME-ASSOCIATED GTPASE 2"/>
    <property type="match status" value="1"/>
</dbReference>
<dbReference type="PANTHER" id="PTHR11702">
    <property type="entry name" value="DEVELOPMENTALLY REGULATED GTP-BINDING PROTEIN-RELATED"/>
    <property type="match status" value="1"/>
</dbReference>
<dbReference type="GO" id="GO:0042254">
    <property type="term" value="P:ribosome biogenesis"/>
    <property type="evidence" value="ECO:0007669"/>
    <property type="project" value="UniProtKB-UniRule"/>
</dbReference>